<evidence type="ECO:0000313" key="2">
    <source>
        <dbReference type="EMBL" id="AOV60563.1"/>
    </source>
</evidence>
<gene>
    <name evidence="3" type="ORF">N161109_189</name>
    <name evidence="1" type="ORF">S050808_188</name>
    <name evidence="2" type="ORF">S820908_188</name>
</gene>
<name>A0A1D8KQB1_9CAUD</name>
<keyword evidence="4" id="KW-1185">Reference proteome</keyword>
<dbReference type="KEGG" id="vg:30307774"/>
<dbReference type="EMBL" id="KU686206">
    <property type="protein sequence ID" value="AOV60792.1"/>
    <property type="molecule type" value="Genomic_DNA"/>
</dbReference>
<dbReference type="SUPFAM" id="SSF53756">
    <property type="entry name" value="UDP-Glycosyltransferase/glycogen phosphorylase"/>
    <property type="match status" value="1"/>
</dbReference>
<dbReference type="Proteomes" id="UP000202784">
    <property type="component" value="Segment"/>
</dbReference>
<protein>
    <submittedName>
        <fullName evidence="3">Glycosyltransferase</fullName>
    </submittedName>
</protein>
<sequence length="317" mass="36674">MKITLIGPGIMPIPPTGWGACEILIWDTKLALEKLGHEVQIINTKDGRQIIGEINNFRPDFVHVHYDEFIPIVPFIQYPNAITSHFGYLERREMFNGYINVANEFQRIKPNIFCLSEGIQKVYNVMFDIPKEKTWVTPNGVNTDSFAYVNDPTYSDRSIYLAKIDYRKRQHLFQSIDSLWFAGNIADDRFNQKKNYLGEWSKDKLYNELTEYGNLVLLSDGEAHPLVCMEALAAGLGVVVCEWGKANLDTSKEFITVIPENKINDIEYVEKKIIENRMYSIEHRDEIREYGLTFDWVNILSKHYIPAVENVITNYGS</sequence>
<dbReference type="Gene3D" id="3.40.50.2000">
    <property type="entry name" value="Glycogen Phosphorylase B"/>
    <property type="match status" value="2"/>
</dbReference>
<evidence type="ECO:0000313" key="4">
    <source>
        <dbReference type="Proteomes" id="UP000202784"/>
    </source>
</evidence>
<dbReference type="GeneID" id="30307774"/>
<dbReference type="EMBL" id="KU686205">
    <property type="protein sequence ID" value="AOV60563.1"/>
    <property type="molecule type" value="Genomic_DNA"/>
</dbReference>
<dbReference type="Proteomes" id="UP000240393">
    <property type="component" value="Segment"/>
</dbReference>
<evidence type="ECO:0000313" key="1">
    <source>
        <dbReference type="EMBL" id="AOV60335.1"/>
    </source>
</evidence>
<organism evidence="3 4">
    <name type="scientific">Synechococcus phage S-CAM9</name>
    <dbReference type="NCBI Taxonomy" id="1883369"/>
    <lineage>
        <taxon>Viruses</taxon>
        <taxon>Duplodnaviria</taxon>
        <taxon>Heunggongvirae</taxon>
        <taxon>Uroviricota</taxon>
        <taxon>Caudoviricetes</taxon>
        <taxon>Pantevenvirales</taxon>
        <taxon>Kyanoviridae</taxon>
        <taxon>Kanaloavirus</taxon>
        <taxon>Kanaloavirus scam9</taxon>
    </lineage>
</organism>
<evidence type="ECO:0000313" key="5">
    <source>
        <dbReference type="Proteomes" id="UP000240393"/>
    </source>
</evidence>
<dbReference type="PROSITE" id="PS51257">
    <property type="entry name" value="PROKAR_LIPOPROTEIN"/>
    <property type="match status" value="1"/>
</dbReference>
<dbReference type="Proteomes" id="UP000241903">
    <property type="component" value="Segment"/>
</dbReference>
<keyword evidence="3" id="KW-0808">Transferase</keyword>
<proteinExistence type="predicted"/>
<dbReference type="GO" id="GO:0016740">
    <property type="term" value="F:transferase activity"/>
    <property type="evidence" value="ECO:0007669"/>
    <property type="project" value="UniProtKB-KW"/>
</dbReference>
<dbReference type="EMBL" id="KU686204">
    <property type="protein sequence ID" value="AOV60335.1"/>
    <property type="molecule type" value="Genomic_DNA"/>
</dbReference>
<dbReference type="RefSeq" id="YP_009322624.1">
    <property type="nucleotide sequence ID" value="NC_031922.1"/>
</dbReference>
<evidence type="ECO:0000313" key="3">
    <source>
        <dbReference type="EMBL" id="AOV60792.1"/>
    </source>
</evidence>
<accession>A0A1D8KQB1</accession>
<reference evidence="4 5" key="1">
    <citation type="journal article" date="2016" name="Virology">
        <title>The genomic content and context of auxiliary metabolic genes in marine cyanomyoviruses.</title>
        <authorList>
            <person name="Crummett L.T."/>
            <person name="Puxty R.J."/>
            <person name="Weihe C."/>
            <person name="Marston M.F."/>
            <person name="Martiny J.B."/>
        </authorList>
    </citation>
    <scope>NUCLEOTIDE SEQUENCE [LARGE SCALE GENOMIC DNA]</scope>
    <source>
        <strain evidence="1">0808SB05</strain>
        <strain evidence="2">0908SB82</strain>
        <strain evidence="3">1109NB16</strain>
    </source>
</reference>